<dbReference type="Gene3D" id="1.10.10.60">
    <property type="entry name" value="Homeodomain-like"/>
    <property type="match status" value="1"/>
</dbReference>
<dbReference type="InterPro" id="IPR009057">
    <property type="entry name" value="Homeodomain-like_sf"/>
</dbReference>
<dbReference type="InterPro" id="IPR001647">
    <property type="entry name" value="HTH_TetR"/>
</dbReference>
<protein>
    <submittedName>
        <fullName evidence="6">TetR/AcrR family transcriptional regulator</fullName>
    </submittedName>
</protein>
<proteinExistence type="predicted"/>
<evidence type="ECO:0000256" key="1">
    <source>
        <dbReference type="ARBA" id="ARBA00023015"/>
    </source>
</evidence>
<dbReference type="InterPro" id="IPR036271">
    <property type="entry name" value="Tet_transcr_reg_TetR-rel_C_sf"/>
</dbReference>
<dbReference type="SUPFAM" id="SSF46689">
    <property type="entry name" value="Homeodomain-like"/>
    <property type="match status" value="1"/>
</dbReference>
<gene>
    <name evidence="6" type="ORF">N8A98_07415</name>
</gene>
<dbReference type="Proteomes" id="UP001061862">
    <property type="component" value="Chromosome"/>
</dbReference>
<dbReference type="Pfam" id="PF00440">
    <property type="entry name" value="TetR_N"/>
    <property type="match status" value="1"/>
</dbReference>
<dbReference type="PANTHER" id="PTHR47506">
    <property type="entry name" value="TRANSCRIPTIONAL REGULATORY PROTEIN"/>
    <property type="match status" value="1"/>
</dbReference>
<feature type="DNA-binding region" description="H-T-H motif" evidence="4">
    <location>
        <begin position="32"/>
        <end position="51"/>
    </location>
</feature>
<evidence type="ECO:0000256" key="2">
    <source>
        <dbReference type="ARBA" id="ARBA00023125"/>
    </source>
</evidence>
<organism evidence="6 7">
    <name type="scientific">Devosia neptuniae</name>
    <dbReference type="NCBI Taxonomy" id="191302"/>
    <lineage>
        <taxon>Bacteria</taxon>
        <taxon>Pseudomonadati</taxon>
        <taxon>Pseudomonadota</taxon>
        <taxon>Alphaproteobacteria</taxon>
        <taxon>Hyphomicrobiales</taxon>
        <taxon>Devosiaceae</taxon>
        <taxon>Devosia</taxon>
    </lineage>
</organism>
<dbReference type="Gene3D" id="1.10.357.10">
    <property type="entry name" value="Tetracycline Repressor, domain 2"/>
    <property type="match status" value="1"/>
</dbReference>
<reference evidence="6 7" key="1">
    <citation type="submission" date="2022-09" db="EMBL/GenBank/DDBJ databases">
        <title>Interaction between co-microsymbionts with complementary sets of symbiotic genes in legume-rhizobium systems.</title>
        <authorList>
            <person name="Safronova V."/>
            <person name="Sazanova A."/>
            <person name="Afonin A."/>
            <person name="Chirak E."/>
        </authorList>
    </citation>
    <scope>NUCLEOTIDE SEQUENCE [LARGE SCALE GENOMIC DNA]</scope>
    <source>
        <strain evidence="6 7">A18/4-1</strain>
    </source>
</reference>
<evidence type="ECO:0000313" key="7">
    <source>
        <dbReference type="Proteomes" id="UP001061862"/>
    </source>
</evidence>
<keyword evidence="1" id="KW-0805">Transcription regulation</keyword>
<dbReference type="EMBL" id="CP104965">
    <property type="protein sequence ID" value="UXN71006.1"/>
    <property type="molecule type" value="Genomic_DNA"/>
</dbReference>
<keyword evidence="2 4" id="KW-0238">DNA-binding</keyword>
<evidence type="ECO:0000256" key="3">
    <source>
        <dbReference type="ARBA" id="ARBA00023163"/>
    </source>
</evidence>
<keyword evidence="3" id="KW-0804">Transcription</keyword>
<evidence type="ECO:0000256" key="4">
    <source>
        <dbReference type="PROSITE-ProRule" id="PRU00335"/>
    </source>
</evidence>
<dbReference type="RefSeq" id="WP_262170339.1">
    <property type="nucleotide sequence ID" value="NZ_CP104965.1"/>
</dbReference>
<evidence type="ECO:0000313" key="6">
    <source>
        <dbReference type="EMBL" id="UXN71006.1"/>
    </source>
</evidence>
<dbReference type="SUPFAM" id="SSF48498">
    <property type="entry name" value="Tetracyclin repressor-like, C-terminal domain"/>
    <property type="match status" value="1"/>
</dbReference>
<dbReference type="PRINTS" id="PR00455">
    <property type="entry name" value="HTHTETR"/>
</dbReference>
<keyword evidence="7" id="KW-1185">Reference proteome</keyword>
<sequence length="176" mass="18481">MGTSQQQKAQSRKAIVDAAAHLFRERGVDGVSVAQVMDAAGLTHGGFPRHFASKQDLLNEALADALANDGGFVPAGDIMAFASQYLTKQHRDNPGDGCIYATLGTEIARGPAETRHVLSDMIQKQVDAFAAGGKAESTKAIGSWAAMIGGLILARVADNEALSEEILQATRDFVGV</sequence>
<dbReference type="PANTHER" id="PTHR47506:SF7">
    <property type="entry name" value="TRANSCRIPTIONAL REGULATORY PROTEIN"/>
    <property type="match status" value="1"/>
</dbReference>
<feature type="domain" description="HTH tetR-type" evidence="5">
    <location>
        <begin position="9"/>
        <end position="69"/>
    </location>
</feature>
<name>A0ABY6CJ27_9HYPH</name>
<evidence type="ECO:0000259" key="5">
    <source>
        <dbReference type="PROSITE" id="PS50977"/>
    </source>
</evidence>
<dbReference type="PROSITE" id="PS50977">
    <property type="entry name" value="HTH_TETR_2"/>
    <property type="match status" value="1"/>
</dbReference>
<accession>A0ABY6CJ27</accession>